<dbReference type="AlphaFoldDB" id="A0A914XML1"/>
<organism evidence="2 3">
    <name type="scientific">Plectus sambesii</name>
    <dbReference type="NCBI Taxonomy" id="2011161"/>
    <lineage>
        <taxon>Eukaryota</taxon>
        <taxon>Metazoa</taxon>
        <taxon>Ecdysozoa</taxon>
        <taxon>Nematoda</taxon>
        <taxon>Chromadorea</taxon>
        <taxon>Plectida</taxon>
        <taxon>Plectina</taxon>
        <taxon>Plectoidea</taxon>
        <taxon>Plectidae</taxon>
        <taxon>Plectus</taxon>
    </lineage>
</organism>
<proteinExistence type="predicted"/>
<dbReference type="Pfam" id="PF00567">
    <property type="entry name" value="TUDOR"/>
    <property type="match status" value="1"/>
</dbReference>
<dbReference type="WBParaSite" id="PSAMB.scaffold8600size6038.g31558.t1">
    <property type="protein sequence ID" value="PSAMB.scaffold8600size6038.g31558.t1"/>
    <property type="gene ID" value="PSAMB.scaffold8600size6038.g31558"/>
</dbReference>
<accession>A0A914XML1</accession>
<dbReference type="InterPro" id="IPR002999">
    <property type="entry name" value="Tudor"/>
</dbReference>
<name>A0A914XML1_9BILA</name>
<reference evidence="3" key="1">
    <citation type="submission" date="2022-11" db="UniProtKB">
        <authorList>
            <consortium name="WormBaseParasite"/>
        </authorList>
    </citation>
    <scope>IDENTIFICATION</scope>
</reference>
<evidence type="ECO:0000313" key="2">
    <source>
        <dbReference type="Proteomes" id="UP000887566"/>
    </source>
</evidence>
<sequence length="193" mass="21755">MWRKQAFLNAGTNFRAKVFGKKSNQISVVPWNDKTEAKFHNMQMQLHNLFIEELSTYSNDRCKAGNPVVVFDERTNKFMRATIVSVKSSCWQVDLIDTGETLNVKLNELFPLYQKHTTIFEVLPMAYHCLIMSVVATTDETDSTASASASLLPPTSDQLAMIKRGTILHVTTMATAESEYPSQNVLVRLESSN</sequence>
<dbReference type="Proteomes" id="UP000887566">
    <property type="component" value="Unplaced"/>
</dbReference>
<dbReference type="SUPFAM" id="SSF63748">
    <property type="entry name" value="Tudor/PWWP/MBT"/>
    <property type="match status" value="1"/>
</dbReference>
<feature type="domain" description="Tudor" evidence="1">
    <location>
        <begin position="24"/>
        <end position="121"/>
    </location>
</feature>
<keyword evidence="2" id="KW-1185">Reference proteome</keyword>
<protein>
    <submittedName>
        <fullName evidence="3">Tudor domain-containing protein</fullName>
    </submittedName>
</protein>
<dbReference type="Gene3D" id="2.30.30.140">
    <property type="match status" value="1"/>
</dbReference>
<dbReference type="CDD" id="cd20379">
    <property type="entry name" value="Tudor_dTUD-like"/>
    <property type="match status" value="1"/>
</dbReference>
<evidence type="ECO:0000313" key="3">
    <source>
        <dbReference type="WBParaSite" id="PSAMB.scaffold8600size6038.g31558.t1"/>
    </source>
</evidence>
<evidence type="ECO:0000259" key="1">
    <source>
        <dbReference type="Pfam" id="PF00567"/>
    </source>
</evidence>